<accession>A0A484N2H1</accession>
<reference evidence="3 4" key="1">
    <citation type="submission" date="2018-04" db="EMBL/GenBank/DDBJ databases">
        <authorList>
            <person name="Vogel A."/>
        </authorList>
    </citation>
    <scope>NUCLEOTIDE SEQUENCE [LARGE SCALE GENOMIC DNA]</scope>
</reference>
<keyword evidence="2" id="KW-0812">Transmembrane</keyword>
<evidence type="ECO:0000256" key="2">
    <source>
        <dbReference type="SAM" id="Phobius"/>
    </source>
</evidence>
<feature type="region of interest" description="Disordered" evidence="1">
    <location>
        <begin position="48"/>
        <end position="74"/>
    </location>
</feature>
<proteinExistence type="predicted"/>
<dbReference type="InterPro" id="IPR039926">
    <property type="entry name" value="Egg_app_1"/>
</dbReference>
<feature type="region of interest" description="Disordered" evidence="1">
    <location>
        <begin position="1"/>
        <end position="22"/>
    </location>
</feature>
<dbReference type="OrthoDB" id="1724124at2759"/>
<organism evidence="3 4">
    <name type="scientific">Cuscuta campestris</name>
    <dbReference type="NCBI Taxonomy" id="132261"/>
    <lineage>
        <taxon>Eukaryota</taxon>
        <taxon>Viridiplantae</taxon>
        <taxon>Streptophyta</taxon>
        <taxon>Embryophyta</taxon>
        <taxon>Tracheophyta</taxon>
        <taxon>Spermatophyta</taxon>
        <taxon>Magnoliopsida</taxon>
        <taxon>eudicotyledons</taxon>
        <taxon>Gunneridae</taxon>
        <taxon>Pentapetalae</taxon>
        <taxon>asterids</taxon>
        <taxon>lamiids</taxon>
        <taxon>Solanales</taxon>
        <taxon>Convolvulaceae</taxon>
        <taxon>Cuscuteae</taxon>
        <taxon>Cuscuta</taxon>
        <taxon>Cuscuta subgen. Grammica</taxon>
        <taxon>Cuscuta sect. Cleistogrammica</taxon>
    </lineage>
</organism>
<gene>
    <name evidence="3" type="ORF">CCAM_LOCUS37068</name>
</gene>
<evidence type="ECO:0000313" key="4">
    <source>
        <dbReference type="Proteomes" id="UP000595140"/>
    </source>
</evidence>
<dbReference type="AlphaFoldDB" id="A0A484N2H1"/>
<evidence type="ECO:0000313" key="3">
    <source>
        <dbReference type="EMBL" id="VFQ95292.1"/>
    </source>
</evidence>
<sequence>MASADNGKGNGNNTGDGQGEKPAGLEVALGVAAAALISWFGSMLFGGGSSGNGGRPTMRAPGRPQNRIFRDEFERDPASYFRDLRGNK</sequence>
<dbReference type="PANTHER" id="PTHR33333">
    <property type="entry name" value="ERYTHROCYTE MEMBRANE PROTEIN 1-LIKE"/>
    <property type="match status" value="1"/>
</dbReference>
<dbReference type="PANTHER" id="PTHR33333:SF32">
    <property type="entry name" value="PSAD1"/>
    <property type="match status" value="1"/>
</dbReference>
<keyword evidence="2" id="KW-1133">Transmembrane helix</keyword>
<dbReference type="Proteomes" id="UP000595140">
    <property type="component" value="Unassembled WGS sequence"/>
</dbReference>
<feature type="transmembrane region" description="Helical" evidence="2">
    <location>
        <begin position="27"/>
        <end position="49"/>
    </location>
</feature>
<name>A0A484N2H1_9ASTE</name>
<protein>
    <submittedName>
        <fullName evidence="3">Uncharacterized protein</fullName>
    </submittedName>
</protein>
<evidence type="ECO:0000256" key="1">
    <source>
        <dbReference type="SAM" id="MobiDB-lite"/>
    </source>
</evidence>
<keyword evidence="4" id="KW-1185">Reference proteome</keyword>
<dbReference type="EMBL" id="OOIL02005599">
    <property type="protein sequence ID" value="VFQ95292.1"/>
    <property type="molecule type" value="Genomic_DNA"/>
</dbReference>
<keyword evidence="2" id="KW-0472">Membrane</keyword>
<feature type="compositionally biased region" description="Gly residues" evidence="1">
    <location>
        <begin position="8"/>
        <end position="17"/>
    </location>
</feature>